<sequence length="67" mass="7503">MLHLKKVPPSQDCPGSFLTILVASMAEDHLSLPGEHVMVLYEKRQHPLACVSGELVPMQFVQMVMEK</sequence>
<evidence type="ECO:0000313" key="1">
    <source>
        <dbReference type="EMBL" id="ETL35176.1"/>
    </source>
</evidence>
<organism evidence="1">
    <name type="scientific">Phytophthora nicotianae</name>
    <name type="common">Potato buckeye rot agent</name>
    <name type="synonym">Phytophthora parasitica</name>
    <dbReference type="NCBI Taxonomy" id="4792"/>
    <lineage>
        <taxon>Eukaryota</taxon>
        <taxon>Sar</taxon>
        <taxon>Stramenopiles</taxon>
        <taxon>Oomycota</taxon>
        <taxon>Peronosporomycetes</taxon>
        <taxon>Peronosporales</taxon>
        <taxon>Peronosporaceae</taxon>
        <taxon>Phytophthora</taxon>
    </lineage>
</organism>
<accession>W2IM28</accession>
<protein>
    <submittedName>
        <fullName evidence="1">Uncharacterized protein</fullName>
    </submittedName>
</protein>
<reference evidence="1" key="1">
    <citation type="submission" date="2013-11" db="EMBL/GenBank/DDBJ databases">
        <title>The Genome Sequence of Phytophthora parasitica CJ05E6.</title>
        <authorList>
            <consortium name="The Broad Institute Genomics Platform"/>
            <person name="Russ C."/>
            <person name="Tyler B."/>
            <person name="Panabieres F."/>
            <person name="Shan W."/>
            <person name="Tripathy S."/>
            <person name="Grunwald N."/>
            <person name="Machado M."/>
            <person name="Johnson C.S."/>
            <person name="Arredondo F."/>
            <person name="Hong C."/>
            <person name="Coffey M."/>
            <person name="Young S.K."/>
            <person name="Zeng Q."/>
            <person name="Gargeya S."/>
            <person name="Fitzgerald M."/>
            <person name="Abouelleil A."/>
            <person name="Alvarado L."/>
            <person name="Chapman S.B."/>
            <person name="Gainer-Dewar J."/>
            <person name="Goldberg J."/>
            <person name="Griggs A."/>
            <person name="Gujja S."/>
            <person name="Hansen M."/>
            <person name="Howarth C."/>
            <person name="Imamovic A."/>
            <person name="Ireland A."/>
            <person name="Larimer J."/>
            <person name="McCowan C."/>
            <person name="Murphy C."/>
            <person name="Pearson M."/>
            <person name="Poon T.W."/>
            <person name="Priest M."/>
            <person name="Roberts A."/>
            <person name="Saif S."/>
            <person name="Shea T."/>
            <person name="Sykes S."/>
            <person name="Wortman J."/>
            <person name="Nusbaum C."/>
            <person name="Birren B."/>
        </authorList>
    </citation>
    <scope>NUCLEOTIDE SEQUENCE [LARGE SCALE GENOMIC DNA]</scope>
    <source>
        <strain evidence="1">CJ05E6</strain>
    </source>
</reference>
<dbReference type="EMBL" id="KI674071">
    <property type="protein sequence ID" value="ETL35176.1"/>
    <property type="molecule type" value="Genomic_DNA"/>
</dbReference>
<dbReference type="Proteomes" id="UP000053864">
    <property type="component" value="Unassembled WGS sequence"/>
</dbReference>
<gene>
    <name evidence="1" type="ORF">L916_12649</name>
</gene>
<proteinExistence type="predicted"/>
<dbReference type="AlphaFoldDB" id="W2IM28"/>
<name>W2IM28_PHYNI</name>